<dbReference type="InterPro" id="IPR039425">
    <property type="entry name" value="RNA_pol_sigma-70-like"/>
</dbReference>
<dbReference type="GO" id="GO:0003677">
    <property type="term" value="F:DNA binding"/>
    <property type="evidence" value="ECO:0007669"/>
    <property type="project" value="InterPro"/>
</dbReference>
<dbReference type="NCBIfam" id="NF009180">
    <property type="entry name" value="PRK12528.1"/>
    <property type="match status" value="1"/>
</dbReference>
<evidence type="ECO:0000313" key="7">
    <source>
        <dbReference type="EMBL" id="VVN70951.1"/>
    </source>
</evidence>
<dbReference type="GO" id="GO:0006352">
    <property type="term" value="P:DNA-templated transcription initiation"/>
    <property type="evidence" value="ECO:0007669"/>
    <property type="project" value="InterPro"/>
</dbReference>
<keyword evidence="4" id="KW-0804">Transcription</keyword>
<dbReference type="CDD" id="cd06171">
    <property type="entry name" value="Sigma70_r4"/>
    <property type="match status" value="1"/>
</dbReference>
<evidence type="ECO:0000259" key="5">
    <source>
        <dbReference type="Pfam" id="PF04542"/>
    </source>
</evidence>
<dbReference type="InterPro" id="IPR013325">
    <property type="entry name" value="RNA_pol_sigma_r2"/>
</dbReference>
<dbReference type="PANTHER" id="PTHR43133">
    <property type="entry name" value="RNA POLYMERASE ECF-TYPE SIGMA FACTO"/>
    <property type="match status" value="1"/>
</dbReference>
<evidence type="ECO:0000256" key="2">
    <source>
        <dbReference type="ARBA" id="ARBA00023015"/>
    </source>
</evidence>
<dbReference type="PANTHER" id="PTHR43133:SF63">
    <property type="entry name" value="RNA POLYMERASE SIGMA FACTOR FECI-RELATED"/>
    <property type="match status" value="1"/>
</dbReference>
<dbReference type="EMBL" id="CABVHP010000001">
    <property type="protein sequence ID" value="VVN70951.1"/>
    <property type="molecule type" value="Genomic_DNA"/>
</dbReference>
<gene>
    <name evidence="7" type="primary">fecI_2</name>
    <name evidence="7" type="ORF">PS704_00420</name>
</gene>
<protein>
    <submittedName>
        <fullName evidence="7">Putative RNA polymerase sigma factor FecI</fullName>
    </submittedName>
</protein>
<accession>A0A5E7H543</accession>
<dbReference type="Pfam" id="PF04542">
    <property type="entry name" value="Sigma70_r2"/>
    <property type="match status" value="1"/>
</dbReference>
<dbReference type="InterPro" id="IPR013324">
    <property type="entry name" value="RNA_pol_sigma_r3/r4-like"/>
</dbReference>
<dbReference type="InterPro" id="IPR013249">
    <property type="entry name" value="RNA_pol_sigma70_r4_t2"/>
</dbReference>
<evidence type="ECO:0000256" key="4">
    <source>
        <dbReference type="ARBA" id="ARBA00023163"/>
    </source>
</evidence>
<keyword evidence="3" id="KW-0731">Sigma factor</keyword>
<dbReference type="GO" id="GO:0016987">
    <property type="term" value="F:sigma factor activity"/>
    <property type="evidence" value="ECO:0007669"/>
    <property type="project" value="UniProtKB-KW"/>
</dbReference>
<proteinExistence type="inferred from homology"/>
<dbReference type="NCBIfam" id="NF007232">
    <property type="entry name" value="PRK09651.1"/>
    <property type="match status" value="1"/>
</dbReference>
<evidence type="ECO:0000259" key="6">
    <source>
        <dbReference type="Pfam" id="PF08281"/>
    </source>
</evidence>
<comment type="similarity">
    <text evidence="1">Belongs to the sigma-70 factor family. ECF subfamily.</text>
</comment>
<sequence>MQTCSALEENEIHYQKILLRAFSMSSVDLSLQHAVHTLYEDHHSWLCGWLRKRLGCVDNAADLAQDTFLRVLTQRKAPQLREPRAYLSTVARSLMIDMFRRRALEQAYLETLALSPEPVEISPETRSLIIETLMEIDRLLDGLGGRTREIFLMAQLDGLSYVEIGRRLGVSVTTVKKHAVRALTHCLLLVED</sequence>
<dbReference type="NCBIfam" id="TIGR02937">
    <property type="entry name" value="sigma70-ECF"/>
    <property type="match status" value="1"/>
</dbReference>
<dbReference type="Gene3D" id="1.10.1740.10">
    <property type="match status" value="1"/>
</dbReference>
<feature type="domain" description="RNA polymerase sigma factor 70 region 4 type 2" evidence="6">
    <location>
        <begin position="134"/>
        <end position="186"/>
    </location>
</feature>
<dbReference type="FunFam" id="1.10.1740.10:FF:000009">
    <property type="entry name" value="RNA polymerase sigma factor"/>
    <property type="match status" value="1"/>
</dbReference>
<dbReference type="InterPro" id="IPR036388">
    <property type="entry name" value="WH-like_DNA-bd_sf"/>
</dbReference>
<reference evidence="7 8" key="1">
    <citation type="submission" date="2019-09" db="EMBL/GenBank/DDBJ databases">
        <authorList>
            <person name="Chandra G."/>
            <person name="Truman W A."/>
        </authorList>
    </citation>
    <scope>NUCLEOTIDE SEQUENCE [LARGE SCALE GENOMIC DNA]</scope>
    <source>
        <strain evidence="7">PS704</strain>
    </source>
</reference>
<dbReference type="Gene3D" id="1.10.10.10">
    <property type="entry name" value="Winged helix-like DNA-binding domain superfamily/Winged helix DNA-binding domain"/>
    <property type="match status" value="1"/>
</dbReference>
<keyword evidence="2" id="KW-0805">Transcription regulation</keyword>
<dbReference type="InterPro" id="IPR007627">
    <property type="entry name" value="RNA_pol_sigma70_r2"/>
</dbReference>
<dbReference type="SUPFAM" id="SSF88946">
    <property type="entry name" value="Sigma2 domain of RNA polymerase sigma factors"/>
    <property type="match status" value="1"/>
</dbReference>
<dbReference type="Proteomes" id="UP000326557">
    <property type="component" value="Unassembled WGS sequence"/>
</dbReference>
<feature type="domain" description="RNA polymerase sigma-70 region 2" evidence="5">
    <location>
        <begin position="38"/>
        <end position="103"/>
    </location>
</feature>
<dbReference type="InterPro" id="IPR014284">
    <property type="entry name" value="RNA_pol_sigma-70_dom"/>
</dbReference>
<evidence type="ECO:0000256" key="1">
    <source>
        <dbReference type="ARBA" id="ARBA00010641"/>
    </source>
</evidence>
<name>A0A5E7H543_PSEFL</name>
<organism evidence="7 8">
    <name type="scientific">Pseudomonas fluorescens</name>
    <dbReference type="NCBI Taxonomy" id="294"/>
    <lineage>
        <taxon>Bacteria</taxon>
        <taxon>Pseudomonadati</taxon>
        <taxon>Pseudomonadota</taxon>
        <taxon>Gammaproteobacteria</taxon>
        <taxon>Pseudomonadales</taxon>
        <taxon>Pseudomonadaceae</taxon>
        <taxon>Pseudomonas</taxon>
    </lineage>
</organism>
<dbReference type="SUPFAM" id="SSF88659">
    <property type="entry name" value="Sigma3 and sigma4 domains of RNA polymerase sigma factors"/>
    <property type="match status" value="1"/>
</dbReference>
<evidence type="ECO:0000313" key="8">
    <source>
        <dbReference type="Proteomes" id="UP000326557"/>
    </source>
</evidence>
<evidence type="ECO:0000256" key="3">
    <source>
        <dbReference type="ARBA" id="ARBA00023082"/>
    </source>
</evidence>
<dbReference type="Pfam" id="PF08281">
    <property type="entry name" value="Sigma70_r4_2"/>
    <property type="match status" value="1"/>
</dbReference>
<dbReference type="AlphaFoldDB" id="A0A5E7H543"/>